<feature type="compositionally biased region" description="Pro residues" evidence="1">
    <location>
        <begin position="544"/>
        <end position="558"/>
    </location>
</feature>
<dbReference type="AlphaFoldDB" id="A0AAD4QM13"/>
<sequence>MPRRASASTTTLPAVAATTVSGTATNSTTAATAATAGGPQTESSSVVPSSQAGLSAASTSNPGGATRPRRIMPSRSRRGGPGVGTSDVDTQILETLRRRRENDPLIPAHTRLLLTTYSSRVRTIGEDAAGTDGSHFNTSAYERYFDKPEVIRAYREQQLIQTPEFTLLSEHEAVGGRFRPRSLDDVRALSYFLFLPPPRCQTSSPPFFLVQSDAACSQEGIDTSDAAYEKRHRKYEAFEKRQRLREKEKLKHEHYKLKERIEQLRALENPAFLNVPDSFFASSLRPSSQEGESDSRGGKDGLAPSHNEGEWRKRQMLDVANNLEARYRTLLDTVPSRVPEPPAPTSTPTPIPIPTILPLQTPSHTPVVAVRRSPASVSPIARWRREGTRVDKSRTYTTSTNPHAPRNGRDSKAAYQVPDPFASIDTRTRNCTALVILPKGTAAVGIAGGMSANTSAVASPSPTRPRPKPIFKNPAEPGPYARVSFAKRMPLQDAAAMCVGASAPPTPTPTPSAAAVAASPSPSAPPTVPVTTAAPSAVATPALAPVPRPSSPVPPPATHPTLRRRPPRAAAAAASTPPQPPPARAHGTSQPRKRRRVGLSEEEEESLGSDTDNNEVGGVGVSGAAEGAERGVATTEGAGAGAVATSRQDEGAADEEREQQPARWRESALYREAQRHAGAPSARKTHRHLGIFGLRGFPAEIEHIRDFMLPVWVIPRDDPRLVSWDKDQSRNRGQGSGSGQGRGPGGVVRGAADRVRGGGNAGEGGGPGPGPGEVERWKLVEGKSKIQWR</sequence>
<feature type="compositionally biased region" description="Low complexity" evidence="1">
    <location>
        <begin position="511"/>
        <end position="521"/>
    </location>
</feature>
<feature type="region of interest" description="Disordered" evidence="1">
    <location>
        <begin position="502"/>
        <end position="663"/>
    </location>
</feature>
<feature type="compositionally biased region" description="Basic and acidic residues" evidence="1">
    <location>
        <begin position="773"/>
        <end position="789"/>
    </location>
</feature>
<dbReference type="EMBL" id="WTXG01000035">
    <property type="protein sequence ID" value="KAI0297587.1"/>
    <property type="molecule type" value="Genomic_DNA"/>
</dbReference>
<feature type="region of interest" description="Disordered" evidence="1">
    <location>
        <begin position="283"/>
        <end position="314"/>
    </location>
</feature>
<dbReference type="SMART" id="SM01300">
    <property type="entry name" value="PEHE"/>
    <property type="match status" value="1"/>
</dbReference>
<reference evidence="3" key="1">
    <citation type="journal article" date="2022" name="New Phytol.">
        <title>Evolutionary transition to the ectomycorrhizal habit in the genomes of a hyperdiverse lineage of mushroom-forming fungi.</title>
        <authorList>
            <person name="Looney B."/>
            <person name="Miyauchi S."/>
            <person name="Morin E."/>
            <person name="Drula E."/>
            <person name="Courty P.E."/>
            <person name="Kohler A."/>
            <person name="Kuo A."/>
            <person name="LaButti K."/>
            <person name="Pangilinan J."/>
            <person name="Lipzen A."/>
            <person name="Riley R."/>
            <person name="Andreopoulos W."/>
            <person name="He G."/>
            <person name="Johnson J."/>
            <person name="Nolan M."/>
            <person name="Tritt A."/>
            <person name="Barry K.W."/>
            <person name="Grigoriev I.V."/>
            <person name="Nagy L.G."/>
            <person name="Hibbett D."/>
            <person name="Henrissat B."/>
            <person name="Matheny P.B."/>
            <person name="Labbe J."/>
            <person name="Martin F.M."/>
        </authorList>
    </citation>
    <scope>NUCLEOTIDE SEQUENCE</scope>
    <source>
        <strain evidence="3">BPL690</strain>
    </source>
</reference>
<proteinExistence type="predicted"/>
<evidence type="ECO:0000259" key="2">
    <source>
        <dbReference type="SMART" id="SM01300"/>
    </source>
</evidence>
<feature type="region of interest" description="Disordered" evidence="1">
    <location>
        <begin position="1"/>
        <end position="89"/>
    </location>
</feature>
<feature type="region of interest" description="Disordered" evidence="1">
    <location>
        <begin position="454"/>
        <end position="476"/>
    </location>
</feature>
<feature type="region of interest" description="Disordered" evidence="1">
    <location>
        <begin position="388"/>
        <end position="414"/>
    </location>
</feature>
<dbReference type="InterPro" id="IPR029332">
    <property type="entry name" value="PEHE_dom"/>
</dbReference>
<feature type="compositionally biased region" description="Gly residues" evidence="1">
    <location>
        <begin position="734"/>
        <end position="748"/>
    </location>
</feature>
<dbReference type="GO" id="GO:0000123">
    <property type="term" value="C:histone acetyltransferase complex"/>
    <property type="evidence" value="ECO:0007669"/>
    <property type="project" value="UniProtKB-ARBA"/>
</dbReference>
<feature type="region of interest" description="Disordered" evidence="1">
    <location>
        <begin position="723"/>
        <end position="789"/>
    </location>
</feature>
<evidence type="ECO:0000313" key="4">
    <source>
        <dbReference type="Proteomes" id="UP001203297"/>
    </source>
</evidence>
<feature type="domain" description="PEHE" evidence="2">
    <location>
        <begin position="160"/>
        <end position="329"/>
    </location>
</feature>
<name>A0AAD4QM13_9AGAM</name>
<feature type="compositionally biased region" description="Basic residues" evidence="1">
    <location>
        <begin position="67"/>
        <end position="78"/>
    </location>
</feature>
<gene>
    <name evidence="3" type="ORF">B0F90DRAFT_880987</name>
</gene>
<feature type="compositionally biased region" description="Gly residues" evidence="1">
    <location>
        <begin position="757"/>
        <end position="767"/>
    </location>
</feature>
<feature type="compositionally biased region" description="Low complexity" evidence="1">
    <location>
        <begin position="529"/>
        <end position="543"/>
    </location>
</feature>
<comment type="caution">
    <text evidence="3">The sequence shown here is derived from an EMBL/GenBank/DDBJ whole genome shotgun (WGS) entry which is preliminary data.</text>
</comment>
<feature type="compositionally biased region" description="Low complexity" evidence="1">
    <location>
        <begin position="1"/>
        <end position="37"/>
    </location>
</feature>
<keyword evidence="4" id="KW-1185">Reference proteome</keyword>
<dbReference type="Proteomes" id="UP001203297">
    <property type="component" value="Unassembled WGS sequence"/>
</dbReference>
<evidence type="ECO:0000256" key="1">
    <source>
        <dbReference type="SAM" id="MobiDB-lite"/>
    </source>
</evidence>
<feature type="compositionally biased region" description="Low complexity" evidence="1">
    <location>
        <begin position="622"/>
        <end position="645"/>
    </location>
</feature>
<organism evidence="3 4">
    <name type="scientific">Multifurca ochricompacta</name>
    <dbReference type="NCBI Taxonomy" id="376703"/>
    <lineage>
        <taxon>Eukaryota</taxon>
        <taxon>Fungi</taxon>
        <taxon>Dikarya</taxon>
        <taxon>Basidiomycota</taxon>
        <taxon>Agaricomycotina</taxon>
        <taxon>Agaricomycetes</taxon>
        <taxon>Russulales</taxon>
        <taxon>Russulaceae</taxon>
        <taxon>Multifurca</taxon>
    </lineage>
</organism>
<feature type="compositionally biased region" description="Polar residues" evidence="1">
    <location>
        <begin position="38"/>
        <end position="63"/>
    </location>
</feature>
<evidence type="ECO:0000313" key="3">
    <source>
        <dbReference type="EMBL" id="KAI0297587.1"/>
    </source>
</evidence>
<protein>
    <recommendedName>
        <fullName evidence="2">PEHE domain-containing protein</fullName>
    </recommendedName>
</protein>
<accession>A0AAD4QM13</accession>